<dbReference type="PRINTS" id="PR00171">
    <property type="entry name" value="SUGRTRNSPORT"/>
</dbReference>
<name>W9XRQ3_9EURO</name>
<accession>W9XRQ3</accession>
<evidence type="ECO:0000256" key="5">
    <source>
        <dbReference type="ARBA" id="ARBA00022989"/>
    </source>
</evidence>
<reference evidence="11 12" key="1">
    <citation type="submission" date="2013-03" db="EMBL/GenBank/DDBJ databases">
        <title>The Genome Sequence of Capronia epimyces CBS 606.96.</title>
        <authorList>
            <consortium name="The Broad Institute Genomics Platform"/>
            <person name="Cuomo C."/>
            <person name="de Hoog S."/>
            <person name="Gorbushina A."/>
            <person name="Walker B."/>
            <person name="Young S.K."/>
            <person name="Zeng Q."/>
            <person name="Gargeya S."/>
            <person name="Fitzgerald M."/>
            <person name="Haas B."/>
            <person name="Abouelleil A."/>
            <person name="Allen A.W."/>
            <person name="Alvarado L."/>
            <person name="Arachchi H.M."/>
            <person name="Berlin A.M."/>
            <person name="Chapman S.B."/>
            <person name="Gainer-Dewar J."/>
            <person name="Goldberg J."/>
            <person name="Griggs A."/>
            <person name="Gujja S."/>
            <person name="Hansen M."/>
            <person name="Howarth C."/>
            <person name="Imamovic A."/>
            <person name="Ireland A."/>
            <person name="Larimer J."/>
            <person name="McCowan C."/>
            <person name="Murphy C."/>
            <person name="Pearson M."/>
            <person name="Poon T.W."/>
            <person name="Priest M."/>
            <person name="Roberts A."/>
            <person name="Saif S."/>
            <person name="Shea T."/>
            <person name="Sisk P."/>
            <person name="Sykes S."/>
            <person name="Wortman J."/>
            <person name="Nusbaum C."/>
            <person name="Birren B."/>
        </authorList>
    </citation>
    <scope>NUCLEOTIDE SEQUENCE [LARGE SCALE GENOMIC DNA]</scope>
    <source>
        <strain evidence="11 12">CBS 606.96</strain>
    </source>
</reference>
<evidence type="ECO:0000259" key="10">
    <source>
        <dbReference type="PROSITE" id="PS50850"/>
    </source>
</evidence>
<keyword evidence="6 9" id="KW-0472">Membrane</keyword>
<dbReference type="Proteomes" id="UP000019478">
    <property type="component" value="Unassembled WGS sequence"/>
</dbReference>
<evidence type="ECO:0000256" key="8">
    <source>
        <dbReference type="SAM" id="MobiDB-lite"/>
    </source>
</evidence>
<evidence type="ECO:0000256" key="2">
    <source>
        <dbReference type="ARBA" id="ARBA00010992"/>
    </source>
</evidence>
<comment type="caution">
    <text evidence="11">The sequence shown here is derived from an EMBL/GenBank/DDBJ whole genome shotgun (WGS) entry which is preliminary data.</text>
</comment>
<dbReference type="Pfam" id="PF00083">
    <property type="entry name" value="Sugar_tr"/>
    <property type="match status" value="1"/>
</dbReference>
<keyword evidence="4 9" id="KW-0812">Transmembrane</keyword>
<dbReference type="InterPro" id="IPR005829">
    <property type="entry name" value="Sugar_transporter_CS"/>
</dbReference>
<feature type="transmembrane region" description="Helical" evidence="9">
    <location>
        <begin position="110"/>
        <end position="131"/>
    </location>
</feature>
<dbReference type="OrthoDB" id="6612291at2759"/>
<feature type="transmembrane region" description="Helical" evidence="9">
    <location>
        <begin position="84"/>
        <end position="104"/>
    </location>
</feature>
<evidence type="ECO:0000256" key="6">
    <source>
        <dbReference type="ARBA" id="ARBA00023136"/>
    </source>
</evidence>
<feature type="transmembrane region" description="Helical" evidence="9">
    <location>
        <begin position="50"/>
        <end position="72"/>
    </location>
</feature>
<dbReference type="GO" id="GO:0016020">
    <property type="term" value="C:membrane"/>
    <property type="evidence" value="ECO:0007669"/>
    <property type="project" value="UniProtKB-SubCell"/>
</dbReference>
<dbReference type="eggNOG" id="KOG0254">
    <property type="taxonomic scope" value="Eukaryota"/>
</dbReference>
<keyword evidence="5 9" id="KW-1133">Transmembrane helix</keyword>
<dbReference type="Gene3D" id="1.20.1250.20">
    <property type="entry name" value="MFS general substrate transporter like domains"/>
    <property type="match status" value="1"/>
</dbReference>
<dbReference type="GeneID" id="19170796"/>
<feature type="transmembrane region" description="Helical" evidence="9">
    <location>
        <begin position="401"/>
        <end position="418"/>
    </location>
</feature>
<protein>
    <recommendedName>
        <fullName evidence="10">Major facilitator superfamily (MFS) profile domain-containing protein</fullName>
    </recommendedName>
</protein>
<proteinExistence type="inferred from homology"/>
<feature type="domain" description="Major facilitator superfamily (MFS) profile" evidence="10">
    <location>
        <begin position="11"/>
        <end position="453"/>
    </location>
</feature>
<dbReference type="GO" id="GO:0005351">
    <property type="term" value="F:carbohydrate:proton symporter activity"/>
    <property type="evidence" value="ECO:0007669"/>
    <property type="project" value="TreeGrafter"/>
</dbReference>
<keyword evidence="3 7" id="KW-0813">Transport</keyword>
<dbReference type="EMBL" id="AMGY01000005">
    <property type="protein sequence ID" value="EXJ82873.1"/>
    <property type="molecule type" value="Genomic_DNA"/>
</dbReference>
<feature type="transmembrane region" description="Helical" evidence="9">
    <location>
        <begin position="361"/>
        <end position="380"/>
    </location>
</feature>
<feature type="region of interest" description="Disordered" evidence="8">
    <location>
        <begin position="502"/>
        <end position="523"/>
    </location>
</feature>
<evidence type="ECO:0000256" key="1">
    <source>
        <dbReference type="ARBA" id="ARBA00004141"/>
    </source>
</evidence>
<dbReference type="NCBIfam" id="TIGR00879">
    <property type="entry name" value="SP"/>
    <property type="match status" value="1"/>
</dbReference>
<dbReference type="PROSITE" id="PS00217">
    <property type="entry name" value="SUGAR_TRANSPORT_2"/>
    <property type="match status" value="1"/>
</dbReference>
<dbReference type="PANTHER" id="PTHR48022">
    <property type="entry name" value="PLASTIDIC GLUCOSE TRANSPORTER 4"/>
    <property type="match status" value="1"/>
</dbReference>
<evidence type="ECO:0000256" key="3">
    <source>
        <dbReference type="ARBA" id="ARBA00022448"/>
    </source>
</evidence>
<comment type="subcellular location">
    <subcellularLocation>
        <location evidence="1">Membrane</location>
        <topology evidence="1">Multi-pass membrane protein</topology>
    </subcellularLocation>
</comment>
<evidence type="ECO:0000256" key="9">
    <source>
        <dbReference type="SAM" id="Phobius"/>
    </source>
</evidence>
<dbReference type="InterPro" id="IPR005828">
    <property type="entry name" value="MFS_sugar_transport-like"/>
</dbReference>
<dbReference type="InterPro" id="IPR003663">
    <property type="entry name" value="Sugar/inositol_transpt"/>
</dbReference>
<evidence type="ECO:0000256" key="4">
    <source>
        <dbReference type="ARBA" id="ARBA00022692"/>
    </source>
</evidence>
<keyword evidence="12" id="KW-1185">Reference proteome</keyword>
<feature type="transmembrane region" description="Helical" evidence="9">
    <location>
        <begin position="265"/>
        <end position="290"/>
    </location>
</feature>
<evidence type="ECO:0000313" key="12">
    <source>
        <dbReference type="Proteomes" id="UP000019478"/>
    </source>
</evidence>
<dbReference type="InterPro" id="IPR050360">
    <property type="entry name" value="MFS_Sugar_Transporters"/>
</dbReference>
<dbReference type="RefSeq" id="XP_007734996.1">
    <property type="nucleotide sequence ID" value="XM_007736806.1"/>
</dbReference>
<dbReference type="AlphaFoldDB" id="W9XRQ3"/>
<dbReference type="SUPFAM" id="SSF103473">
    <property type="entry name" value="MFS general substrate transporter"/>
    <property type="match status" value="1"/>
</dbReference>
<feature type="transmembrane region" description="Helical" evidence="9">
    <location>
        <begin position="143"/>
        <end position="163"/>
    </location>
</feature>
<dbReference type="PANTHER" id="PTHR48022:SF11">
    <property type="entry name" value="MONOSACCHARIDE TRANSPORTER (HXT8), PUTATIVE (AFU_ORTHOLOGUE AFUA_2G08120)-RELATED"/>
    <property type="match status" value="1"/>
</dbReference>
<evidence type="ECO:0000256" key="7">
    <source>
        <dbReference type="RuleBase" id="RU003346"/>
    </source>
</evidence>
<dbReference type="InterPro" id="IPR020846">
    <property type="entry name" value="MFS_dom"/>
</dbReference>
<organism evidence="11 12">
    <name type="scientific">Capronia epimyces CBS 606.96</name>
    <dbReference type="NCBI Taxonomy" id="1182542"/>
    <lineage>
        <taxon>Eukaryota</taxon>
        <taxon>Fungi</taxon>
        <taxon>Dikarya</taxon>
        <taxon>Ascomycota</taxon>
        <taxon>Pezizomycotina</taxon>
        <taxon>Eurotiomycetes</taxon>
        <taxon>Chaetothyriomycetidae</taxon>
        <taxon>Chaetothyriales</taxon>
        <taxon>Herpotrichiellaceae</taxon>
        <taxon>Capronia</taxon>
    </lineage>
</organism>
<feature type="transmembrane region" description="Helical" evidence="9">
    <location>
        <begin position="7"/>
        <end position="30"/>
    </location>
</feature>
<gene>
    <name evidence="11" type="ORF">A1O3_06689</name>
</gene>
<dbReference type="InterPro" id="IPR036259">
    <property type="entry name" value="MFS_trans_sf"/>
</dbReference>
<comment type="similarity">
    <text evidence="2 7">Belongs to the major facilitator superfamily. Sugar transporter (TC 2.A.1.1) family.</text>
</comment>
<feature type="transmembrane region" description="Helical" evidence="9">
    <location>
        <begin position="175"/>
        <end position="196"/>
    </location>
</feature>
<sequence length="523" mass="57066">MLRLTAYNVWIVCASCLGAYSYGFSYAVFVTSIGEPGFFLFFGLDPTSDHTASIIGAISALFCAGAAFGAILQGWTSDKYGRRPSLAIGGAISIVGTAVVAGSWNMPMLFVFRFVTGLGVGQLLALVPIYIAEVAPPHRRGLLSALTGCGFSLGYLSSAWIGYGIFFTSNMTAQWRMPLCLCPIAPIGLVIACYWIPESPRWLIWNGRSSEAWVVIQRVHHDPTDAQDVAAHAEYIQIQRQVEHDKQFSPTYLHMFTVPSWRKRTLIAMLVIFAVQSAGLNGITTYLILVAQGAGLTGSSSLLIYAIYVVIAVSFNFVNAAIIDRVGRRKMLLTGIAWTGLSLLSAALLEWKYTGTGNKSGNSAAIFFIMIFGLGLGLFLDPTQFTWCSEVFPTIIRAKGLTIALFTYFVATILYTAPAPTAFANIGWKYYLVFVACDVVSFITLYIWMPETTGLTLEEMGKLFGDEVVTHFSQDGRGLVEVDAMAAFEEKIDSAQVENIKSEAETGNGPHEKHIIEEGKHAQ</sequence>
<feature type="transmembrane region" description="Helical" evidence="9">
    <location>
        <begin position="430"/>
        <end position="449"/>
    </location>
</feature>
<dbReference type="PROSITE" id="PS50850">
    <property type="entry name" value="MFS"/>
    <property type="match status" value="1"/>
</dbReference>
<feature type="transmembrane region" description="Helical" evidence="9">
    <location>
        <begin position="302"/>
        <end position="322"/>
    </location>
</feature>
<evidence type="ECO:0000313" key="11">
    <source>
        <dbReference type="EMBL" id="EXJ82873.1"/>
    </source>
</evidence>
<dbReference type="HOGENOM" id="CLU_001265_30_13_1"/>